<dbReference type="InterPro" id="IPR006439">
    <property type="entry name" value="HAD-SF_hydro_IA"/>
</dbReference>
<comment type="caution">
    <text evidence="4">The sequence shown here is derived from an EMBL/GenBank/DDBJ whole genome shotgun (WGS) entry which is preliminary data.</text>
</comment>
<evidence type="ECO:0000313" key="4">
    <source>
        <dbReference type="EMBL" id="MCW3171275.1"/>
    </source>
</evidence>
<dbReference type="InterPro" id="IPR051400">
    <property type="entry name" value="HAD-like_hydrolase"/>
</dbReference>
<dbReference type="Gene3D" id="1.20.120.1600">
    <property type="match status" value="1"/>
</dbReference>
<keyword evidence="5" id="KW-1185">Reference proteome</keyword>
<keyword evidence="3" id="KW-0460">Magnesium</keyword>
<sequence>MMKHHDPKYQSASASITPSSVSAQLQSGIIQYQRLKPFKAISFDLDDTLYDNQPIIANAVKQSFALLHREYPASTQWTPEDWLKCKLAQQSLHPELKHDTSAARYTMLREGLIQLGYNEIQATQGAQAGLACFQHYRSDFNVTEDVIAILKALKVDFRLVGITNGNVDASRIGLSDVLEFVLHPGYGVKMKPHSDMFTMACNQLAIVPSELLHIGDHPNSDIFGAKVAGCQTVWLNPCQQNRDKKPSSLLPQIKITHLSKLLDFCR</sequence>
<dbReference type="RefSeq" id="WP_264724758.1">
    <property type="nucleotide sequence ID" value="NZ_JAPDMX010000003.1"/>
</dbReference>
<reference evidence="4" key="1">
    <citation type="submission" date="2022-10" db="EMBL/GenBank/DDBJ databases">
        <title>Shewanella flava sp. nov, isolated from the estuary of the Fenhe River into the Yellow River.</title>
        <authorList>
            <person name="Li Y."/>
        </authorList>
    </citation>
    <scope>NUCLEOTIDE SEQUENCE</scope>
    <source>
        <strain evidence="4">FYR11-62</strain>
    </source>
</reference>
<dbReference type="PANTHER" id="PTHR46470:SF4">
    <property type="entry name" value="5-AMINO-6-(5-PHOSPHO-D-RIBITYLAMINO)URACIL PHOSPHATASE YIGB"/>
    <property type="match status" value="1"/>
</dbReference>
<evidence type="ECO:0000256" key="3">
    <source>
        <dbReference type="ARBA" id="ARBA00022842"/>
    </source>
</evidence>
<evidence type="ECO:0000256" key="1">
    <source>
        <dbReference type="ARBA" id="ARBA00001946"/>
    </source>
</evidence>
<dbReference type="PANTHER" id="PTHR46470">
    <property type="entry name" value="N-ACYLNEURAMINATE-9-PHOSPHATASE"/>
    <property type="match status" value="1"/>
</dbReference>
<name>A0ABT3I5Q6_9GAMM</name>
<dbReference type="InterPro" id="IPR023214">
    <property type="entry name" value="HAD_sf"/>
</dbReference>
<dbReference type="Pfam" id="PF00702">
    <property type="entry name" value="Hydrolase"/>
    <property type="match status" value="1"/>
</dbReference>
<organism evidence="4 5">
    <name type="scientific">Shewanella subflava</name>
    <dbReference type="NCBI Taxonomy" id="2986476"/>
    <lineage>
        <taxon>Bacteria</taxon>
        <taxon>Pseudomonadati</taxon>
        <taxon>Pseudomonadota</taxon>
        <taxon>Gammaproteobacteria</taxon>
        <taxon>Alteromonadales</taxon>
        <taxon>Shewanellaceae</taxon>
        <taxon>Shewanella</taxon>
    </lineage>
</organism>
<dbReference type="InterPro" id="IPR036412">
    <property type="entry name" value="HAD-like_sf"/>
</dbReference>
<comment type="cofactor">
    <cofactor evidence="1">
        <name>Mg(2+)</name>
        <dbReference type="ChEBI" id="CHEBI:18420"/>
    </cofactor>
</comment>
<dbReference type="GO" id="GO:0016787">
    <property type="term" value="F:hydrolase activity"/>
    <property type="evidence" value="ECO:0007669"/>
    <property type="project" value="UniProtKB-KW"/>
</dbReference>
<evidence type="ECO:0000256" key="2">
    <source>
        <dbReference type="ARBA" id="ARBA00022801"/>
    </source>
</evidence>
<dbReference type="Proteomes" id="UP001163714">
    <property type="component" value="Unassembled WGS sequence"/>
</dbReference>
<proteinExistence type="predicted"/>
<dbReference type="Gene3D" id="3.40.50.1000">
    <property type="entry name" value="HAD superfamily/HAD-like"/>
    <property type="match status" value="1"/>
</dbReference>
<protein>
    <submittedName>
        <fullName evidence="4">HAD-IA family hydrolase</fullName>
    </submittedName>
</protein>
<dbReference type="EMBL" id="JAPDMX010000003">
    <property type="protein sequence ID" value="MCW3171275.1"/>
    <property type="molecule type" value="Genomic_DNA"/>
</dbReference>
<gene>
    <name evidence="4" type="ORF">OHT75_02140</name>
</gene>
<keyword evidence="2 4" id="KW-0378">Hydrolase</keyword>
<evidence type="ECO:0000313" key="5">
    <source>
        <dbReference type="Proteomes" id="UP001163714"/>
    </source>
</evidence>
<dbReference type="SUPFAM" id="SSF56784">
    <property type="entry name" value="HAD-like"/>
    <property type="match status" value="1"/>
</dbReference>
<accession>A0ABT3I5Q6</accession>
<dbReference type="SFLD" id="SFLDS00003">
    <property type="entry name" value="Haloacid_Dehalogenase"/>
    <property type="match status" value="1"/>
</dbReference>
<dbReference type="SFLD" id="SFLDG01129">
    <property type="entry name" value="C1.5:_HAD__Beta-PGM__Phosphata"/>
    <property type="match status" value="1"/>
</dbReference>
<dbReference type="NCBIfam" id="TIGR01549">
    <property type="entry name" value="HAD-SF-IA-v1"/>
    <property type="match status" value="1"/>
</dbReference>